<dbReference type="Proteomes" id="UP001370348">
    <property type="component" value="Chromosome"/>
</dbReference>
<keyword evidence="2" id="KW-0472">Membrane</keyword>
<dbReference type="EMBL" id="CP089984">
    <property type="protein sequence ID" value="WXB13008.1"/>
    <property type="molecule type" value="Genomic_DNA"/>
</dbReference>
<feature type="transmembrane region" description="Helical" evidence="2">
    <location>
        <begin position="183"/>
        <end position="210"/>
    </location>
</feature>
<keyword evidence="2" id="KW-1133">Transmembrane helix</keyword>
<evidence type="ECO:0000256" key="3">
    <source>
        <dbReference type="SAM" id="SignalP"/>
    </source>
</evidence>
<evidence type="ECO:0000313" key="4">
    <source>
        <dbReference type="EMBL" id="WXB13008.1"/>
    </source>
</evidence>
<protein>
    <submittedName>
        <fullName evidence="4">Uncharacterized protein</fullName>
    </submittedName>
</protein>
<name>A0ABZ2LQ33_9BACT</name>
<dbReference type="RefSeq" id="WP_394822626.1">
    <property type="nucleotide sequence ID" value="NZ_CP089984.1"/>
</dbReference>
<gene>
    <name evidence="4" type="ORF">LZC94_34800</name>
</gene>
<feature type="region of interest" description="Disordered" evidence="1">
    <location>
        <begin position="88"/>
        <end position="109"/>
    </location>
</feature>
<feature type="transmembrane region" description="Helical" evidence="2">
    <location>
        <begin position="222"/>
        <end position="243"/>
    </location>
</feature>
<evidence type="ECO:0000313" key="5">
    <source>
        <dbReference type="Proteomes" id="UP001370348"/>
    </source>
</evidence>
<keyword evidence="5" id="KW-1185">Reference proteome</keyword>
<feature type="chain" id="PRO_5045977872" evidence="3">
    <location>
        <begin position="30"/>
        <end position="303"/>
    </location>
</feature>
<sequence>MSRPFFQRKLLSLAALTAYLTAAAPPAFAQQAAPTGPDAVYLKDNNVIRGTLSEIVVGDHVTVMLSTGQTARILWAFVARIDHNGQPVDTSAHAPPLTSPATAPPAPSGNVTVHIEGSEVTLEQLSGGSWVGVCSTPCDRPLPVGPSYRIVGDGVRNSRAFQLAGQNGDRVVLDVNTASKGGFAGGIVLISVGSPFILIGGLTLLIVAAVNGSGHQNTGNAATIGGIMLGGGVASLVIGLVLVTGNSSTKVDQSLGGPAPKAAWLSGLEMAKTEPARSPIFRDDTSTASLPKAPMVPIFSGSF</sequence>
<keyword evidence="2" id="KW-0812">Transmembrane</keyword>
<reference evidence="4 5" key="1">
    <citation type="submission" date="2021-12" db="EMBL/GenBank/DDBJ databases">
        <title>Discovery of the Pendulisporaceae a myxobacterial family with distinct sporulation behavior and unique specialized metabolism.</title>
        <authorList>
            <person name="Garcia R."/>
            <person name="Popoff A."/>
            <person name="Bader C.D."/>
            <person name="Loehr J."/>
            <person name="Walesch S."/>
            <person name="Walt C."/>
            <person name="Boldt J."/>
            <person name="Bunk B."/>
            <person name="Haeckl F.J.F.P.J."/>
            <person name="Gunesch A.P."/>
            <person name="Birkelbach J."/>
            <person name="Nuebel U."/>
            <person name="Pietschmann T."/>
            <person name="Bach T."/>
            <person name="Mueller R."/>
        </authorList>
    </citation>
    <scope>NUCLEOTIDE SEQUENCE [LARGE SCALE GENOMIC DNA]</scope>
    <source>
        <strain evidence="4 5">MSr11954</strain>
    </source>
</reference>
<organism evidence="4 5">
    <name type="scientific">Pendulispora albinea</name>
    <dbReference type="NCBI Taxonomy" id="2741071"/>
    <lineage>
        <taxon>Bacteria</taxon>
        <taxon>Pseudomonadati</taxon>
        <taxon>Myxococcota</taxon>
        <taxon>Myxococcia</taxon>
        <taxon>Myxococcales</taxon>
        <taxon>Sorangiineae</taxon>
        <taxon>Pendulisporaceae</taxon>
        <taxon>Pendulispora</taxon>
    </lineage>
</organism>
<accession>A0ABZ2LQ33</accession>
<proteinExistence type="predicted"/>
<evidence type="ECO:0000256" key="1">
    <source>
        <dbReference type="SAM" id="MobiDB-lite"/>
    </source>
</evidence>
<feature type="compositionally biased region" description="Low complexity" evidence="1">
    <location>
        <begin position="90"/>
        <end position="101"/>
    </location>
</feature>
<keyword evidence="3" id="KW-0732">Signal</keyword>
<feature type="signal peptide" evidence="3">
    <location>
        <begin position="1"/>
        <end position="29"/>
    </location>
</feature>
<evidence type="ECO:0000256" key="2">
    <source>
        <dbReference type="SAM" id="Phobius"/>
    </source>
</evidence>